<sequence length="123" mass="13298">MTSPLLRFLSLFTFLALVSLPLTSVADDTIYTKVDENPVPVKTPPPRYPDSLKREGVSGVVAVTIVIDETGAVASTSVAKSSHPDFERPAMEAVAKWKFKPAKKDGAAVKVKVTLPLRFSVED</sequence>
<evidence type="ECO:0000256" key="4">
    <source>
        <dbReference type="ARBA" id="ARBA00022475"/>
    </source>
</evidence>
<comment type="similarity">
    <text evidence="2">Belongs to the TonB family.</text>
</comment>
<organism evidence="12 13">
    <name type="scientific">Nibricoccus aquaticus</name>
    <dbReference type="NCBI Taxonomy" id="2576891"/>
    <lineage>
        <taxon>Bacteria</taxon>
        <taxon>Pseudomonadati</taxon>
        <taxon>Verrucomicrobiota</taxon>
        <taxon>Opitutia</taxon>
        <taxon>Opitutales</taxon>
        <taxon>Opitutaceae</taxon>
        <taxon>Nibricoccus</taxon>
    </lineage>
</organism>
<dbReference type="Pfam" id="PF03544">
    <property type="entry name" value="TonB_C"/>
    <property type="match status" value="1"/>
</dbReference>
<keyword evidence="4" id="KW-1003">Cell membrane</keyword>
<proteinExistence type="inferred from homology"/>
<keyword evidence="9" id="KW-0472">Membrane</keyword>
<dbReference type="Proteomes" id="UP000217265">
    <property type="component" value="Chromosome"/>
</dbReference>
<dbReference type="AlphaFoldDB" id="A0A290QCT1"/>
<dbReference type="SUPFAM" id="SSF74653">
    <property type="entry name" value="TolA/TonB C-terminal domain"/>
    <property type="match status" value="1"/>
</dbReference>
<evidence type="ECO:0000256" key="3">
    <source>
        <dbReference type="ARBA" id="ARBA00022448"/>
    </source>
</evidence>
<gene>
    <name evidence="12" type="ORF">CMV30_08885</name>
</gene>
<evidence type="ECO:0000256" key="6">
    <source>
        <dbReference type="ARBA" id="ARBA00022692"/>
    </source>
</evidence>
<dbReference type="NCBIfam" id="TIGR01352">
    <property type="entry name" value="tonB_Cterm"/>
    <property type="match status" value="1"/>
</dbReference>
<dbReference type="PANTHER" id="PTHR33446:SF2">
    <property type="entry name" value="PROTEIN TONB"/>
    <property type="match status" value="1"/>
</dbReference>
<evidence type="ECO:0000313" key="13">
    <source>
        <dbReference type="Proteomes" id="UP000217265"/>
    </source>
</evidence>
<keyword evidence="5" id="KW-0997">Cell inner membrane</keyword>
<evidence type="ECO:0000256" key="5">
    <source>
        <dbReference type="ARBA" id="ARBA00022519"/>
    </source>
</evidence>
<name>A0A290QCT1_9BACT</name>
<evidence type="ECO:0000256" key="2">
    <source>
        <dbReference type="ARBA" id="ARBA00006555"/>
    </source>
</evidence>
<evidence type="ECO:0000256" key="10">
    <source>
        <dbReference type="SAM" id="SignalP"/>
    </source>
</evidence>
<dbReference type="KEGG" id="vbh:CMV30_08885"/>
<evidence type="ECO:0000259" key="11">
    <source>
        <dbReference type="PROSITE" id="PS52015"/>
    </source>
</evidence>
<dbReference type="InterPro" id="IPR037682">
    <property type="entry name" value="TonB_C"/>
</dbReference>
<keyword evidence="13" id="KW-1185">Reference proteome</keyword>
<protein>
    <recommendedName>
        <fullName evidence="11">TonB C-terminal domain-containing protein</fullName>
    </recommendedName>
</protein>
<dbReference type="InterPro" id="IPR051045">
    <property type="entry name" value="TonB-dependent_transducer"/>
</dbReference>
<dbReference type="PANTHER" id="PTHR33446">
    <property type="entry name" value="PROTEIN TONB-RELATED"/>
    <property type="match status" value="1"/>
</dbReference>
<evidence type="ECO:0000256" key="9">
    <source>
        <dbReference type="ARBA" id="ARBA00023136"/>
    </source>
</evidence>
<dbReference type="EMBL" id="CP023344">
    <property type="protein sequence ID" value="ATC64056.1"/>
    <property type="molecule type" value="Genomic_DNA"/>
</dbReference>
<dbReference type="GO" id="GO:0015031">
    <property type="term" value="P:protein transport"/>
    <property type="evidence" value="ECO:0007669"/>
    <property type="project" value="UniProtKB-KW"/>
</dbReference>
<dbReference type="InterPro" id="IPR006260">
    <property type="entry name" value="TonB/TolA_C"/>
</dbReference>
<keyword evidence="10" id="KW-0732">Signal</keyword>
<dbReference type="RefSeq" id="WP_096055688.1">
    <property type="nucleotide sequence ID" value="NZ_CP023344.1"/>
</dbReference>
<dbReference type="GO" id="GO:0098797">
    <property type="term" value="C:plasma membrane protein complex"/>
    <property type="evidence" value="ECO:0007669"/>
    <property type="project" value="TreeGrafter"/>
</dbReference>
<dbReference type="PROSITE" id="PS52015">
    <property type="entry name" value="TONB_CTD"/>
    <property type="match status" value="1"/>
</dbReference>
<accession>A0A290QCT1</accession>
<reference evidence="12 13" key="1">
    <citation type="submission" date="2017-09" db="EMBL/GenBank/DDBJ databases">
        <title>Complete genome sequence of Verrucomicrobial strain HZ-65, isolated from freshwater.</title>
        <authorList>
            <person name="Choi A."/>
        </authorList>
    </citation>
    <scope>NUCLEOTIDE SEQUENCE [LARGE SCALE GENOMIC DNA]</scope>
    <source>
        <strain evidence="12 13">HZ-65</strain>
    </source>
</reference>
<evidence type="ECO:0000256" key="1">
    <source>
        <dbReference type="ARBA" id="ARBA00004383"/>
    </source>
</evidence>
<keyword evidence="8" id="KW-1133">Transmembrane helix</keyword>
<feature type="signal peptide" evidence="10">
    <location>
        <begin position="1"/>
        <end position="26"/>
    </location>
</feature>
<feature type="chain" id="PRO_5012719175" description="TonB C-terminal domain-containing protein" evidence="10">
    <location>
        <begin position="27"/>
        <end position="123"/>
    </location>
</feature>
<comment type="subcellular location">
    <subcellularLocation>
        <location evidence="1">Cell inner membrane</location>
        <topology evidence="1">Single-pass membrane protein</topology>
        <orientation evidence="1">Periplasmic side</orientation>
    </subcellularLocation>
</comment>
<evidence type="ECO:0000256" key="8">
    <source>
        <dbReference type="ARBA" id="ARBA00022989"/>
    </source>
</evidence>
<evidence type="ECO:0000313" key="12">
    <source>
        <dbReference type="EMBL" id="ATC64056.1"/>
    </source>
</evidence>
<dbReference type="GO" id="GO:0031992">
    <property type="term" value="F:energy transducer activity"/>
    <property type="evidence" value="ECO:0007669"/>
    <property type="project" value="TreeGrafter"/>
</dbReference>
<keyword evidence="3" id="KW-0813">Transport</keyword>
<dbReference type="OrthoDB" id="190496at2"/>
<keyword evidence="6" id="KW-0812">Transmembrane</keyword>
<dbReference type="Gene3D" id="3.30.1150.10">
    <property type="match status" value="1"/>
</dbReference>
<feature type="domain" description="TonB C-terminal" evidence="11">
    <location>
        <begin position="33"/>
        <end position="123"/>
    </location>
</feature>
<keyword evidence="7" id="KW-0653">Protein transport</keyword>
<dbReference type="GO" id="GO:0055085">
    <property type="term" value="P:transmembrane transport"/>
    <property type="evidence" value="ECO:0007669"/>
    <property type="project" value="InterPro"/>
</dbReference>
<evidence type="ECO:0000256" key="7">
    <source>
        <dbReference type="ARBA" id="ARBA00022927"/>
    </source>
</evidence>